<evidence type="ECO:0000259" key="3">
    <source>
        <dbReference type="PROSITE" id="PS51192"/>
    </source>
</evidence>
<keyword evidence="1" id="KW-0378">Hydrolase</keyword>
<protein>
    <submittedName>
        <fullName evidence="5">DNA excision repair protein ERCC-6-like 2</fullName>
    </submittedName>
</protein>
<feature type="compositionally biased region" description="Pro residues" evidence="2">
    <location>
        <begin position="1093"/>
        <end position="1104"/>
    </location>
</feature>
<dbReference type="InterPro" id="IPR000330">
    <property type="entry name" value="SNF2_N"/>
</dbReference>
<evidence type="ECO:0000259" key="4">
    <source>
        <dbReference type="PROSITE" id="PS51194"/>
    </source>
</evidence>
<dbReference type="EMBL" id="JAPMOS010000027">
    <property type="protein sequence ID" value="KAJ4458578.1"/>
    <property type="molecule type" value="Genomic_DNA"/>
</dbReference>
<dbReference type="SUPFAM" id="SSF52540">
    <property type="entry name" value="P-loop containing nucleoside triphosphate hydrolases"/>
    <property type="match status" value="2"/>
</dbReference>
<feature type="domain" description="Helicase ATP-binding" evidence="3">
    <location>
        <begin position="56"/>
        <end position="259"/>
    </location>
</feature>
<dbReference type="Pfam" id="PF00271">
    <property type="entry name" value="Helicase_C"/>
    <property type="match status" value="1"/>
</dbReference>
<feature type="compositionally biased region" description="Basic and acidic residues" evidence="2">
    <location>
        <begin position="1226"/>
        <end position="1237"/>
    </location>
</feature>
<feature type="compositionally biased region" description="Pro residues" evidence="2">
    <location>
        <begin position="960"/>
        <end position="977"/>
    </location>
</feature>
<dbReference type="Gene3D" id="3.40.50.10810">
    <property type="entry name" value="Tandem AAA-ATPase domain"/>
    <property type="match status" value="2"/>
</dbReference>
<dbReference type="PANTHER" id="PTHR45629:SF7">
    <property type="entry name" value="DNA EXCISION REPAIR PROTEIN ERCC-6-RELATED"/>
    <property type="match status" value="1"/>
</dbReference>
<feature type="compositionally biased region" description="Pro residues" evidence="2">
    <location>
        <begin position="1038"/>
        <end position="1054"/>
    </location>
</feature>
<feature type="region of interest" description="Disordered" evidence="2">
    <location>
        <begin position="756"/>
        <end position="1164"/>
    </location>
</feature>
<dbReference type="InterPro" id="IPR014001">
    <property type="entry name" value="Helicase_ATP-bd"/>
</dbReference>
<dbReference type="CDD" id="cd18793">
    <property type="entry name" value="SF2_C_SNF"/>
    <property type="match status" value="1"/>
</dbReference>
<accession>A0ABQ8UH49</accession>
<dbReference type="Proteomes" id="UP001141327">
    <property type="component" value="Unassembled WGS sequence"/>
</dbReference>
<keyword evidence="6" id="KW-1185">Reference proteome</keyword>
<feature type="region of interest" description="Disordered" evidence="2">
    <location>
        <begin position="1183"/>
        <end position="1247"/>
    </location>
</feature>
<sequence>MIPHPIPVPVQALTPSKETPLHPIVLSEPDEPLVTIPPALAAVLHGYQQEGVRWLYDAFVEERGAILADDMGLGKSLQVIALLEGLLVPGDQPPSYRGPALLVVPASLLAQWEREIGKWSHLTVLTAQGAKRSAVLHQGSWRCLRSRTIHPYFAFNPQALDASRAPSRLRAAPAPGGGSNTVDVVLTSYETLRASVDEFQGVPWLLEIFDECHRLKSKASQVYGACRAVAVGCHIGLTGTIMQRAHRICGTITSVWVLAYTHRPLGFVSLTPVKTQPPPSSFPVHPSPRPLQNRYDELYTLINWAQEAALGSEAHFRAHFAHPIERGQCFEATAQEVALGQARAKELMDILADRGLVLRREKKVPFALLSLPFPCWCAAAAFPILSKLLPGKEDRVVFCPLSPLQAEVLDRFQKTEDYQLLARKDEPCDCGFVSHEASGKTRGQCCHTANCAGTAWRDLLFPCLQQLQKIGTHLGLLIPRPQDPAPRRAHEAEFCDRVFGGQEKWAALMSSADGAERVGDEALSGKLRVLGELLAVWRGEPKNKVLLFSYAVRTLELLEGYLAARGYATLRLDGGTPAAKRQGLIDRFNQDPGVFLFLISTRAGGTGLNLTAANIVVLFDASWNPSADLQAEDRSFRLGQSQFVQVVRLVAAGTLEEQIYSRQIYKQQQWAFALQANPGPRYFKETELFGLANLLRLRTPSPVVAPPPSSTSGTPSTPSPTPGRPAPVAATTAPPNTEQPACPMAAIIDRWQKFASKREEAPTKGESHPAPPLSPLLGRAPEEEEEAGEDSDDGLKLLADAIGSDPIPTAAESQPSPAARTPTAEAAPGPPPPPVPPPSAVTRQAEPCSQDIPPKPSPGHAEAGGAAAAADGASPELPSSLWGPQTRQVAPAQLLQASLFPCRHAPRPHSHTRLSASSSGGSAGNPAPRGINPNPNPGCRALPPPSTQGSSQSGGLSPPLLTPSPPRRLSVPPSPPPPERRREDELRTALERTGVRYSHQHDVCNTLPLSTSPVLTHSYPTLLDQRILAPSETTGPAVPTPAPPSRPPQPPPRAATPHSPTRGGDDEDAGAPDLMAWLCPTPNATSVPSMKAEPPPLSSPPSPVLFPQRCPLTSASIPPAKRTCPEPGKESKKARKQSPPNSAAKKKAGSRPVAALPQPLLGDARGSLDQLIGRLIGRAQPRHQLQGDADCPASVFDGPSPTKSNAPPVAAQKPPPSTADTPTPTDGRERNRSHVVDPETMGQQPQERTQFARMAAMLGISEAQLATEVLKGGSIERRELLGLFRALVRDQLGVVKATSKK</sequence>
<name>A0ABQ8UH49_9EUKA</name>
<dbReference type="PROSITE" id="PS51192">
    <property type="entry name" value="HELICASE_ATP_BIND_1"/>
    <property type="match status" value="1"/>
</dbReference>
<feature type="compositionally biased region" description="Low complexity" evidence="2">
    <location>
        <begin position="815"/>
        <end position="827"/>
    </location>
</feature>
<feature type="compositionally biased region" description="Pro residues" evidence="2">
    <location>
        <begin position="828"/>
        <end position="839"/>
    </location>
</feature>
<feature type="compositionally biased region" description="Polar residues" evidence="2">
    <location>
        <begin position="1007"/>
        <end position="1019"/>
    </location>
</feature>
<feature type="domain" description="Helicase C-terminal" evidence="4">
    <location>
        <begin position="529"/>
        <end position="689"/>
    </location>
</feature>
<evidence type="ECO:0000313" key="5">
    <source>
        <dbReference type="EMBL" id="KAJ4458578.1"/>
    </source>
</evidence>
<dbReference type="InterPro" id="IPR049730">
    <property type="entry name" value="SNF2/RAD54-like_C"/>
</dbReference>
<feature type="compositionally biased region" description="Basic and acidic residues" evidence="2">
    <location>
        <begin position="756"/>
        <end position="767"/>
    </location>
</feature>
<proteinExistence type="predicted"/>
<dbReference type="InterPro" id="IPR027417">
    <property type="entry name" value="P-loop_NTPase"/>
</dbReference>
<dbReference type="InterPro" id="IPR050496">
    <property type="entry name" value="SNF2_RAD54_helicase_repair"/>
</dbReference>
<feature type="region of interest" description="Disordered" evidence="2">
    <location>
        <begin position="702"/>
        <end position="740"/>
    </location>
</feature>
<dbReference type="InterPro" id="IPR038718">
    <property type="entry name" value="SNF2-like_sf"/>
</dbReference>
<dbReference type="Gene3D" id="3.40.50.300">
    <property type="entry name" value="P-loop containing nucleotide triphosphate hydrolases"/>
    <property type="match status" value="1"/>
</dbReference>
<feature type="compositionally biased region" description="Basic and acidic residues" evidence="2">
    <location>
        <begin position="978"/>
        <end position="1002"/>
    </location>
</feature>
<comment type="caution">
    <text evidence="5">The sequence shown here is derived from an EMBL/GenBank/DDBJ whole genome shotgun (WGS) entry which is preliminary data.</text>
</comment>
<feature type="compositionally biased region" description="Acidic residues" evidence="2">
    <location>
        <begin position="782"/>
        <end position="792"/>
    </location>
</feature>
<feature type="compositionally biased region" description="Low complexity" evidence="2">
    <location>
        <begin position="947"/>
        <end position="959"/>
    </location>
</feature>
<evidence type="ECO:0000313" key="6">
    <source>
        <dbReference type="Proteomes" id="UP001141327"/>
    </source>
</evidence>
<dbReference type="PRINTS" id="PR01217">
    <property type="entry name" value="PRICHEXTENSN"/>
</dbReference>
<dbReference type="SMART" id="SM00487">
    <property type="entry name" value="DEXDc"/>
    <property type="match status" value="1"/>
</dbReference>
<organism evidence="5 6">
    <name type="scientific">Paratrimastix pyriformis</name>
    <dbReference type="NCBI Taxonomy" id="342808"/>
    <lineage>
        <taxon>Eukaryota</taxon>
        <taxon>Metamonada</taxon>
        <taxon>Preaxostyla</taxon>
        <taxon>Paratrimastigidae</taxon>
        <taxon>Paratrimastix</taxon>
    </lineage>
</organism>
<reference evidence="5" key="1">
    <citation type="journal article" date="2022" name="bioRxiv">
        <title>Genomics of Preaxostyla Flagellates Illuminates Evolutionary Transitions and the Path Towards Mitochondrial Loss.</title>
        <authorList>
            <person name="Novak L.V.F."/>
            <person name="Treitli S.C."/>
            <person name="Pyrih J."/>
            <person name="Halakuc P."/>
            <person name="Pipaliya S.V."/>
            <person name="Vacek V."/>
            <person name="Brzon O."/>
            <person name="Soukal P."/>
            <person name="Eme L."/>
            <person name="Dacks J.B."/>
            <person name="Karnkowska A."/>
            <person name="Elias M."/>
            <person name="Hampl V."/>
        </authorList>
    </citation>
    <scope>NUCLEOTIDE SEQUENCE</scope>
    <source>
        <strain evidence="5">RCP-MX</strain>
    </source>
</reference>
<dbReference type="SMART" id="SM00490">
    <property type="entry name" value="HELICc"/>
    <property type="match status" value="1"/>
</dbReference>
<dbReference type="Pfam" id="PF00176">
    <property type="entry name" value="SNF2-rel_dom"/>
    <property type="match status" value="2"/>
</dbReference>
<feature type="compositionally biased region" description="Low complexity" evidence="2">
    <location>
        <begin position="726"/>
        <end position="736"/>
    </location>
</feature>
<dbReference type="PROSITE" id="PS51194">
    <property type="entry name" value="HELICASE_CTER"/>
    <property type="match status" value="1"/>
</dbReference>
<dbReference type="InterPro" id="IPR001650">
    <property type="entry name" value="Helicase_C-like"/>
</dbReference>
<dbReference type="PANTHER" id="PTHR45629">
    <property type="entry name" value="SNF2/RAD54 FAMILY MEMBER"/>
    <property type="match status" value="1"/>
</dbReference>
<evidence type="ECO:0000256" key="2">
    <source>
        <dbReference type="SAM" id="MobiDB-lite"/>
    </source>
</evidence>
<gene>
    <name evidence="5" type="ORF">PAPYR_5543</name>
</gene>
<feature type="compositionally biased region" description="Low complexity" evidence="2">
    <location>
        <begin position="859"/>
        <end position="873"/>
    </location>
</feature>
<evidence type="ECO:0000256" key="1">
    <source>
        <dbReference type="ARBA" id="ARBA00022801"/>
    </source>
</evidence>